<evidence type="ECO:0000313" key="3">
    <source>
        <dbReference type="Proteomes" id="UP000325466"/>
    </source>
</evidence>
<gene>
    <name evidence="2" type="ORF">RAJCM14343_0417</name>
</gene>
<feature type="region of interest" description="Disordered" evidence="1">
    <location>
        <begin position="1"/>
        <end position="40"/>
    </location>
</feature>
<dbReference type="Proteomes" id="UP000325466">
    <property type="component" value="Unassembled WGS sequence"/>
</dbReference>
<evidence type="ECO:0000313" key="2">
    <source>
        <dbReference type="EMBL" id="GES35170.1"/>
    </source>
</evidence>
<comment type="caution">
    <text evidence="2">The sequence shown here is derived from an EMBL/GenBank/DDBJ whole genome shotgun (WGS) entry which is preliminary data.</text>
</comment>
<dbReference type="EMBL" id="BLAH01000009">
    <property type="protein sequence ID" value="GES35170.1"/>
    <property type="molecule type" value="Genomic_DNA"/>
</dbReference>
<proteinExistence type="predicted"/>
<keyword evidence="3" id="KW-1185">Reference proteome</keyword>
<sequence length="40" mass="4058">MAANGTAQPSASSSAEENVVADRTALMSSPPGRVTETRLP</sequence>
<name>A0ABQ0YF79_9NOCA</name>
<protein>
    <submittedName>
        <fullName evidence="2">Uncharacterized protein</fullName>
    </submittedName>
</protein>
<accession>A0ABQ0YF79</accession>
<reference evidence="2 3" key="1">
    <citation type="journal article" date="2018" name="Biodegradation">
        <title>1,4-Dioxane degradation characteristics of Rhodococcus aetherivorans JCM 14343.</title>
        <authorList>
            <person name="Inoue D."/>
            <person name="Tsunoda T."/>
            <person name="Yamamoto N."/>
            <person name="Ike M."/>
            <person name="Sei K."/>
        </authorList>
    </citation>
    <scope>NUCLEOTIDE SEQUENCE [LARGE SCALE GENOMIC DNA]</scope>
    <source>
        <strain evidence="2 3">JCM 14343</strain>
    </source>
</reference>
<evidence type="ECO:0000256" key="1">
    <source>
        <dbReference type="SAM" id="MobiDB-lite"/>
    </source>
</evidence>
<dbReference type="RefSeq" id="WP_006932602.1">
    <property type="nucleotide sequence ID" value="NZ_BAAAYP010000032.1"/>
</dbReference>
<organism evidence="2 3">
    <name type="scientific">Rhodococcus aetherivorans</name>
    <dbReference type="NCBI Taxonomy" id="191292"/>
    <lineage>
        <taxon>Bacteria</taxon>
        <taxon>Bacillati</taxon>
        <taxon>Actinomycetota</taxon>
        <taxon>Actinomycetes</taxon>
        <taxon>Mycobacteriales</taxon>
        <taxon>Nocardiaceae</taxon>
        <taxon>Rhodococcus</taxon>
    </lineage>
</organism>